<protein>
    <submittedName>
        <fullName evidence="2">Uncharacterized protein</fullName>
    </submittedName>
</protein>
<dbReference type="EMBL" id="BGPR01000022">
    <property type="protein sequence ID" value="GBL80499.1"/>
    <property type="molecule type" value="Genomic_DNA"/>
</dbReference>
<feature type="transmembrane region" description="Helical" evidence="1">
    <location>
        <begin position="122"/>
        <end position="142"/>
    </location>
</feature>
<gene>
    <name evidence="2" type="ORF">AVEN_225205_1</name>
</gene>
<name>A0A4Y2AMK7_ARAVE</name>
<keyword evidence="1" id="KW-0812">Transmembrane</keyword>
<dbReference type="Proteomes" id="UP000499080">
    <property type="component" value="Unassembled WGS sequence"/>
</dbReference>
<sequence>MSRAPFTLATRLRRRKIASCSSSSNTRYVTGCRPDYGERRLPIFAFNATFFCIQEQNAVSTHVPMTRPVTERFDGQDTEILSILIKGNVCVRACVRCPDESIALTGNRKGDSMHHEARILKFNLEIFLFNVLFVLGHFWHVYGCSIFSNDR</sequence>
<comment type="caution">
    <text evidence="2">The sequence shown here is derived from an EMBL/GenBank/DDBJ whole genome shotgun (WGS) entry which is preliminary data.</text>
</comment>
<reference evidence="2 3" key="1">
    <citation type="journal article" date="2019" name="Sci. Rep.">
        <title>Orb-weaving spider Araneus ventricosus genome elucidates the spidroin gene catalogue.</title>
        <authorList>
            <person name="Kono N."/>
            <person name="Nakamura H."/>
            <person name="Ohtoshi R."/>
            <person name="Moran D.A.P."/>
            <person name="Shinohara A."/>
            <person name="Yoshida Y."/>
            <person name="Fujiwara M."/>
            <person name="Mori M."/>
            <person name="Tomita M."/>
            <person name="Arakawa K."/>
        </authorList>
    </citation>
    <scope>NUCLEOTIDE SEQUENCE [LARGE SCALE GENOMIC DNA]</scope>
</reference>
<proteinExistence type="predicted"/>
<evidence type="ECO:0000256" key="1">
    <source>
        <dbReference type="SAM" id="Phobius"/>
    </source>
</evidence>
<evidence type="ECO:0000313" key="2">
    <source>
        <dbReference type="EMBL" id="GBL80499.1"/>
    </source>
</evidence>
<organism evidence="2 3">
    <name type="scientific">Araneus ventricosus</name>
    <name type="common">Orbweaver spider</name>
    <name type="synonym">Epeira ventricosa</name>
    <dbReference type="NCBI Taxonomy" id="182803"/>
    <lineage>
        <taxon>Eukaryota</taxon>
        <taxon>Metazoa</taxon>
        <taxon>Ecdysozoa</taxon>
        <taxon>Arthropoda</taxon>
        <taxon>Chelicerata</taxon>
        <taxon>Arachnida</taxon>
        <taxon>Araneae</taxon>
        <taxon>Araneomorphae</taxon>
        <taxon>Entelegynae</taxon>
        <taxon>Araneoidea</taxon>
        <taxon>Araneidae</taxon>
        <taxon>Araneus</taxon>
    </lineage>
</organism>
<dbReference type="AlphaFoldDB" id="A0A4Y2AMK7"/>
<keyword evidence="1" id="KW-0472">Membrane</keyword>
<keyword evidence="1" id="KW-1133">Transmembrane helix</keyword>
<evidence type="ECO:0000313" key="3">
    <source>
        <dbReference type="Proteomes" id="UP000499080"/>
    </source>
</evidence>
<keyword evidence="3" id="KW-1185">Reference proteome</keyword>
<accession>A0A4Y2AMK7</accession>